<dbReference type="PANTHER" id="PTHR30619">
    <property type="entry name" value="DNA INTERNALIZATION/COMPETENCE PROTEIN COMEC/REC2"/>
    <property type="match status" value="1"/>
</dbReference>
<dbReference type="PANTHER" id="PTHR30619:SF7">
    <property type="entry name" value="BETA-LACTAMASE DOMAIN PROTEIN"/>
    <property type="match status" value="1"/>
</dbReference>
<feature type="domain" description="Metallo-beta-lactamase" evidence="1">
    <location>
        <begin position="50"/>
        <end position="220"/>
    </location>
</feature>
<dbReference type="AlphaFoldDB" id="A0A0M0LM47"/>
<keyword evidence="3" id="KW-1185">Reference proteome</keyword>
<dbReference type="InterPro" id="IPR035681">
    <property type="entry name" value="ComA-like_MBL"/>
</dbReference>
<evidence type="ECO:0000259" key="1">
    <source>
        <dbReference type="SMART" id="SM00849"/>
    </source>
</evidence>
<dbReference type="SMART" id="SM00849">
    <property type="entry name" value="Lactamase_B"/>
    <property type="match status" value="1"/>
</dbReference>
<sequence length="292" mass="31359">MKKTSIFIVLLIAIGLIFELTDSNDSNKSTDQPFTGKASDVLVHIIDIGQGDSILIQSKNENVLIDAGNKGAGDEVVAYLQKNNVKTLDAVVSTHPDADHVGGLAEVIDSIKVKKVYAPKVSHTTIAYKNFLTAVKNQGLKITQAKTGVEIPTTEENLSLKFIAPVTTYSQSDLNDWSAVLLLQNGNNKFLFTGDAEFPAEDDMLASNLIPQVDVLKVSHHGAEEATSEAFLAKAKPTYAAISVSATNGYGHPTAITLNRLKKVGAKVYRTDKQGNIVFTSTGSEISVKDNQ</sequence>
<dbReference type="OrthoDB" id="9761531at2"/>
<evidence type="ECO:0000313" key="2">
    <source>
        <dbReference type="EMBL" id="KOO51952.1"/>
    </source>
</evidence>
<dbReference type="SUPFAM" id="SSF56281">
    <property type="entry name" value="Metallo-hydrolase/oxidoreductase"/>
    <property type="match status" value="1"/>
</dbReference>
<dbReference type="CDD" id="cd07731">
    <property type="entry name" value="ComA-like_MBL-fold"/>
    <property type="match status" value="1"/>
</dbReference>
<dbReference type="PATRIC" id="fig|263475.3.peg.1603"/>
<dbReference type="RefSeq" id="WP_053416121.1">
    <property type="nucleotide sequence ID" value="NZ_JBNNVA010000003.1"/>
</dbReference>
<organism evidence="2 3">
    <name type="scientific">Viridibacillus arvi</name>
    <dbReference type="NCBI Taxonomy" id="263475"/>
    <lineage>
        <taxon>Bacteria</taxon>
        <taxon>Bacillati</taxon>
        <taxon>Bacillota</taxon>
        <taxon>Bacilli</taxon>
        <taxon>Bacillales</taxon>
        <taxon>Caryophanaceae</taxon>
        <taxon>Viridibacillus</taxon>
    </lineage>
</organism>
<comment type="caution">
    <text evidence="2">The sequence shown here is derived from an EMBL/GenBank/DDBJ whole genome shotgun (WGS) entry which is preliminary data.</text>
</comment>
<gene>
    <name evidence="2" type="ORF">AMD00_05870</name>
</gene>
<dbReference type="STRING" id="263475.AMD00_05870"/>
<protein>
    <submittedName>
        <fullName evidence="2">Competence protein</fullName>
    </submittedName>
</protein>
<dbReference type="InterPro" id="IPR052159">
    <property type="entry name" value="Competence_DNA_uptake"/>
</dbReference>
<name>A0A0M0LM47_9BACL</name>
<dbReference type="InterPro" id="IPR036866">
    <property type="entry name" value="RibonucZ/Hydroxyglut_hydro"/>
</dbReference>
<dbReference type="Pfam" id="PF00753">
    <property type="entry name" value="Lactamase_B"/>
    <property type="match status" value="1"/>
</dbReference>
<dbReference type="GeneID" id="301135629"/>
<proteinExistence type="predicted"/>
<dbReference type="InterPro" id="IPR001279">
    <property type="entry name" value="Metallo-B-lactamas"/>
</dbReference>
<dbReference type="EMBL" id="LILB01000001">
    <property type="protein sequence ID" value="KOO51952.1"/>
    <property type="molecule type" value="Genomic_DNA"/>
</dbReference>
<evidence type="ECO:0000313" key="3">
    <source>
        <dbReference type="Proteomes" id="UP000036867"/>
    </source>
</evidence>
<dbReference type="Gene3D" id="3.60.15.10">
    <property type="entry name" value="Ribonuclease Z/Hydroxyacylglutathione hydrolase-like"/>
    <property type="match status" value="1"/>
</dbReference>
<accession>A0A0M0LM47</accession>
<dbReference type="Proteomes" id="UP000036867">
    <property type="component" value="Unassembled WGS sequence"/>
</dbReference>
<reference evidence="3" key="1">
    <citation type="submission" date="2015-08" db="EMBL/GenBank/DDBJ databases">
        <title>Fjat-10028 dsm 16317.</title>
        <authorList>
            <person name="Liu B."/>
            <person name="Wang J."/>
            <person name="Zhu Y."/>
            <person name="Liu G."/>
            <person name="Chen Q."/>
            <person name="Chen Z."/>
            <person name="Lan J."/>
            <person name="Che J."/>
            <person name="Ge C."/>
            <person name="Shi H."/>
            <person name="Pan Z."/>
            <person name="Liu X."/>
        </authorList>
    </citation>
    <scope>NUCLEOTIDE SEQUENCE [LARGE SCALE GENOMIC DNA]</scope>
    <source>
        <strain evidence="3">DSM 16317</strain>
    </source>
</reference>